<sequence length="371" mass="41994">MKNRAQEMRDRVRARAERNRLSGGLDTLSLPEGVELHKPEKGTEEFDIIPYRVTVDNHPEVKKGEVWYERTYFAHRAVGPEEKFIICPRTIGKACPICEEYQRLRKDPDADEDVVKALRAKERELFNVVLKEGKGEVMLLDISVHLFGRKLEEEILEGDEANAAFAELKGGKTLKVRWEKKSMGANKFVEAGRIDFLDRDDIDDEALDLAMDLDKALKILSYEEIEKIFHAGEEEESDKDDTGDDDETEERPKRCIIGGGKKERSDDDSDDKGDDPEENKDPDELPGLGKNAGKKKPDEDEEDDKGDDEDCIACEGTGKTSKNRECPICDGTGKMKSEKKEEPDDDSADDADDDADEAKEKNIKTARKIRR</sequence>
<evidence type="ECO:0000256" key="1">
    <source>
        <dbReference type="SAM" id="MobiDB-lite"/>
    </source>
</evidence>
<feature type="compositionally biased region" description="Basic and acidic residues" evidence="1">
    <location>
        <begin position="322"/>
        <end position="342"/>
    </location>
</feature>
<protein>
    <submittedName>
        <fullName evidence="2">Uncharacterized protein</fullName>
    </submittedName>
</protein>
<evidence type="ECO:0000313" key="2">
    <source>
        <dbReference type="EMBL" id="QJA58469.1"/>
    </source>
</evidence>
<gene>
    <name evidence="2" type="ORF">MM415B01446_0010</name>
</gene>
<name>A0A6M3ILS3_9ZZZZ</name>
<organism evidence="2">
    <name type="scientific">viral metagenome</name>
    <dbReference type="NCBI Taxonomy" id="1070528"/>
    <lineage>
        <taxon>unclassified sequences</taxon>
        <taxon>metagenomes</taxon>
        <taxon>organismal metagenomes</taxon>
    </lineage>
</organism>
<reference evidence="2" key="1">
    <citation type="submission" date="2020-03" db="EMBL/GenBank/DDBJ databases">
        <title>The deep terrestrial virosphere.</title>
        <authorList>
            <person name="Holmfeldt K."/>
            <person name="Nilsson E."/>
            <person name="Simone D."/>
            <person name="Lopez-Fernandez M."/>
            <person name="Wu X."/>
            <person name="de Brujin I."/>
            <person name="Lundin D."/>
            <person name="Andersson A."/>
            <person name="Bertilsson S."/>
            <person name="Dopson M."/>
        </authorList>
    </citation>
    <scope>NUCLEOTIDE SEQUENCE</scope>
    <source>
        <strain evidence="2">MM415B01446</strain>
    </source>
</reference>
<accession>A0A6M3ILS3</accession>
<feature type="compositionally biased region" description="Acidic residues" evidence="1">
    <location>
        <begin position="266"/>
        <end position="281"/>
    </location>
</feature>
<feature type="compositionally biased region" description="Acidic residues" evidence="1">
    <location>
        <begin position="299"/>
        <end position="312"/>
    </location>
</feature>
<dbReference type="EMBL" id="MT141325">
    <property type="protein sequence ID" value="QJA58469.1"/>
    <property type="molecule type" value="Genomic_DNA"/>
</dbReference>
<dbReference type="AlphaFoldDB" id="A0A6M3ILS3"/>
<feature type="compositionally biased region" description="Acidic residues" evidence="1">
    <location>
        <begin position="343"/>
        <end position="357"/>
    </location>
</feature>
<feature type="region of interest" description="Disordered" evidence="1">
    <location>
        <begin position="230"/>
        <end position="371"/>
    </location>
</feature>
<proteinExistence type="predicted"/>
<feature type="compositionally biased region" description="Acidic residues" evidence="1">
    <location>
        <begin position="233"/>
        <end position="249"/>
    </location>
</feature>